<keyword evidence="3" id="KW-0678">Repressor</keyword>
<dbReference type="PANTHER" id="PTHR24388:SF42">
    <property type="entry name" value="ZINC FINGER PROTEIN SNAI2"/>
    <property type="match status" value="1"/>
</dbReference>
<dbReference type="PROSITE" id="PS00028">
    <property type="entry name" value="ZINC_FINGER_C2H2_1"/>
    <property type="match status" value="5"/>
</dbReference>
<feature type="region of interest" description="Disordered" evidence="16">
    <location>
        <begin position="165"/>
        <end position="203"/>
    </location>
</feature>
<keyword evidence="19" id="KW-1185">Reference proteome</keyword>
<keyword evidence="10" id="KW-0804">Transcription</keyword>
<evidence type="ECO:0000256" key="6">
    <source>
        <dbReference type="ARBA" id="ARBA00022771"/>
    </source>
</evidence>
<organism evidence="18 19">
    <name type="scientific">Clavelina lepadiformis</name>
    <name type="common">Light-bulb sea squirt</name>
    <name type="synonym">Ascidia lepadiformis</name>
    <dbReference type="NCBI Taxonomy" id="159417"/>
    <lineage>
        <taxon>Eukaryota</taxon>
        <taxon>Metazoa</taxon>
        <taxon>Chordata</taxon>
        <taxon>Tunicata</taxon>
        <taxon>Ascidiacea</taxon>
        <taxon>Aplousobranchia</taxon>
        <taxon>Clavelinidae</taxon>
        <taxon>Clavelina</taxon>
    </lineage>
</organism>
<evidence type="ECO:0000256" key="11">
    <source>
        <dbReference type="ARBA" id="ARBA00023242"/>
    </source>
</evidence>
<dbReference type="SUPFAM" id="SSF57667">
    <property type="entry name" value="beta-beta-alpha zinc fingers"/>
    <property type="match status" value="3"/>
</dbReference>
<feature type="region of interest" description="Disordered" evidence="16">
    <location>
        <begin position="373"/>
        <end position="413"/>
    </location>
</feature>
<gene>
    <name evidence="18" type="ORF">CVLEPA_LOCUS28890</name>
</gene>
<feature type="domain" description="C2H2-type" evidence="17">
    <location>
        <begin position="555"/>
        <end position="578"/>
    </location>
</feature>
<comment type="subcellular location">
    <subcellularLocation>
        <location evidence="1">Nucleus</location>
    </subcellularLocation>
</comment>
<dbReference type="InterPro" id="IPR036236">
    <property type="entry name" value="Znf_C2H2_sf"/>
</dbReference>
<dbReference type="InterPro" id="IPR013087">
    <property type="entry name" value="Znf_C2H2_type"/>
</dbReference>
<name>A0ABP0GX11_CLALP</name>
<keyword evidence="5" id="KW-0677">Repeat</keyword>
<dbReference type="Pfam" id="PF00096">
    <property type="entry name" value="zf-C2H2"/>
    <property type="match status" value="4"/>
</dbReference>
<evidence type="ECO:0000256" key="5">
    <source>
        <dbReference type="ARBA" id="ARBA00022737"/>
    </source>
</evidence>
<feature type="region of interest" description="Disordered" evidence="16">
    <location>
        <begin position="97"/>
        <end position="128"/>
    </location>
</feature>
<evidence type="ECO:0000256" key="4">
    <source>
        <dbReference type="ARBA" id="ARBA00022723"/>
    </source>
</evidence>
<evidence type="ECO:0000256" key="2">
    <source>
        <dbReference type="ARBA" id="ARBA00022473"/>
    </source>
</evidence>
<accession>A0ABP0GX11</accession>
<dbReference type="EMBL" id="CAWYQH010000152">
    <property type="protein sequence ID" value="CAK8695643.1"/>
    <property type="molecule type" value="Genomic_DNA"/>
</dbReference>
<feature type="compositionally biased region" description="Low complexity" evidence="16">
    <location>
        <begin position="39"/>
        <end position="60"/>
    </location>
</feature>
<dbReference type="PANTHER" id="PTHR24388">
    <property type="entry name" value="ZINC FINGER PROTEIN"/>
    <property type="match status" value="1"/>
</dbReference>
<evidence type="ECO:0000259" key="17">
    <source>
        <dbReference type="PROSITE" id="PS50157"/>
    </source>
</evidence>
<comment type="similarity">
    <text evidence="12">Belongs to the snail C2H2-type zinc-finger protein family.</text>
</comment>
<sequence length="673" mass="73969">MASIQTMFGSTTTEDSKKSIENESQPCALNGDDSLCNGSDSVTSTSSPTSSITSSGSASTETDEGVFVKRRDCATSSPGSGALKKLEEITLKLMKPVDDDSPLDLSCPKKRATPREINPMTSSASETANQFVNERKKIVVKTELLDDSSENASATFYFPNNVKSSDSIARSPREAVTSSRDTVMSSRDATTSSRDRATSSRDAATSLEVNKNHQNQAAAQSFLPVSFSYATSMLPWPYLMPPISSTVGVFPTIPPTPPGAKYFHPGFLYPQVGKPVMPSKLIPSKMTKSEWTDHSYSTFKNSSFNHELSNPVGLTQYLSQMKAASNMESGGGKAKNFDFKSFPPDSKPNSSVQKDSALFAEFSRIFGAHSSHLPTTCHRKGPSQHPDSGKDPPLACGKEKSKQKIRKLTRESTSSYRNAFDTSSLSANFFRDLPTMVASERSPNVFAGAGKCISSKRRLSEEDFRTTASHKLTSSEKKSHKDFYRNHVTPQTWNEPSSSAAYQGEEKLNDTKQPRPVNFKPCRIPCKACGRTYATVGALAKHAKIHKNPNSDNKFNCKICKKECSSLGALLMHIRTHTLPCECHICGKAFSRTWLLQGHIRTHTGEKPYQCTVCSRAFADRSNLRAHMQTHETVKRYSCESCDKTFSRISLLKRHQANCNHVPEALSGNQDEV</sequence>
<keyword evidence="7" id="KW-0862">Zinc</keyword>
<evidence type="ECO:0000256" key="8">
    <source>
        <dbReference type="ARBA" id="ARBA00023015"/>
    </source>
</evidence>
<evidence type="ECO:0000256" key="1">
    <source>
        <dbReference type="ARBA" id="ARBA00004123"/>
    </source>
</evidence>
<evidence type="ECO:0000256" key="9">
    <source>
        <dbReference type="ARBA" id="ARBA00023125"/>
    </source>
</evidence>
<proteinExistence type="inferred from homology"/>
<keyword evidence="9" id="KW-0238">DNA-binding</keyword>
<feature type="compositionally biased region" description="Polar residues" evidence="16">
    <location>
        <begin position="1"/>
        <end position="13"/>
    </location>
</feature>
<evidence type="ECO:0000313" key="19">
    <source>
        <dbReference type="Proteomes" id="UP001642483"/>
    </source>
</evidence>
<evidence type="ECO:0000256" key="13">
    <source>
        <dbReference type="ARBA" id="ARBA00041200"/>
    </source>
</evidence>
<feature type="domain" description="C2H2-type" evidence="17">
    <location>
        <begin position="524"/>
        <end position="551"/>
    </location>
</feature>
<evidence type="ECO:0000256" key="3">
    <source>
        <dbReference type="ARBA" id="ARBA00022491"/>
    </source>
</evidence>
<dbReference type="PROSITE" id="PS50157">
    <property type="entry name" value="ZINC_FINGER_C2H2_2"/>
    <property type="match status" value="5"/>
</dbReference>
<dbReference type="Gene3D" id="3.30.160.60">
    <property type="entry name" value="Classic Zinc Finger"/>
    <property type="match status" value="4"/>
</dbReference>
<feature type="domain" description="C2H2-type" evidence="17">
    <location>
        <begin position="581"/>
        <end position="608"/>
    </location>
</feature>
<evidence type="ECO:0000256" key="15">
    <source>
        <dbReference type="PROSITE-ProRule" id="PRU00042"/>
    </source>
</evidence>
<feature type="compositionally biased region" description="Polar residues" evidence="16">
    <location>
        <begin position="119"/>
        <end position="128"/>
    </location>
</feature>
<evidence type="ECO:0000256" key="14">
    <source>
        <dbReference type="ARBA" id="ARBA00041994"/>
    </source>
</evidence>
<keyword evidence="2" id="KW-0217">Developmental protein</keyword>
<evidence type="ECO:0000313" key="18">
    <source>
        <dbReference type="EMBL" id="CAK8695643.1"/>
    </source>
</evidence>
<keyword evidence="8" id="KW-0805">Transcription regulation</keyword>
<reference evidence="18 19" key="1">
    <citation type="submission" date="2024-02" db="EMBL/GenBank/DDBJ databases">
        <authorList>
            <person name="Daric V."/>
            <person name="Darras S."/>
        </authorList>
    </citation>
    <scope>NUCLEOTIDE SEQUENCE [LARGE SCALE GENOMIC DNA]</scope>
</reference>
<keyword evidence="4" id="KW-0479">Metal-binding</keyword>
<evidence type="ECO:0000256" key="7">
    <source>
        <dbReference type="ARBA" id="ARBA00022833"/>
    </source>
</evidence>
<comment type="caution">
    <text evidence="18">The sequence shown here is derived from an EMBL/GenBank/DDBJ whole genome shotgun (WGS) entry which is preliminary data.</text>
</comment>
<dbReference type="Proteomes" id="UP001642483">
    <property type="component" value="Unassembled WGS sequence"/>
</dbReference>
<keyword evidence="11" id="KW-0539">Nucleus</keyword>
<feature type="domain" description="C2H2-type" evidence="17">
    <location>
        <begin position="637"/>
        <end position="666"/>
    </location>
</feature>
<evidence type="ECO:0000256" key="12">
    <source>
        <dbReference type="ARBA" id="ARBA00037948"/>
    </source>
</evidence>
<evidence type="ECO:0000256" key="10">
    <source>
        <dbReference type="ARBA" id="ARBA00023163"/>
    </source>
</evidence>
<evidence type="ECO:0000256" key="16">
    <source>
        <dbReference type="SAM" id="MobiDB-lite"/>
    </source>
</evidence>
<keyword evidence="6 15" id="KW-0863">Zinc-finger</keyword>
<feature type="domain" description="C2H2-type" evidence="17">
    <location>
        <begin position="609"/>
        <end position="636"/>
    </location>
</feature>
<dbReference type="InterPro" id="IPR050527">
    <property type="entry name" value="Snail/Krueppel_Znf"/>
</dbReference>
<dbReference type="SMART" id="SM00355">
    <property type="entry name" value="ZnF_C2H2"/>
    <property type="match status" value="5"/>
</dbReference>
<protein>
    <recommendedName>
        <fullName evidence="13">Zinc finger protein SNAI2</fullName>
    </recommendedName>
    <alternativeName>
        <fullName evidence="14">Protein snail homolog 2</fullName>
    </alternativeName>
</protein>
<feature type="region of interest" description="Disordered" evidence="16">
    <location>
        <begin position="1"/>
        <end position="81"/>
    </location>
</feature>